<keyword evidence="1" id="KW-0472">Membrane</keyword>
<keyword evidence="1" id="KW-0812">Transmembrane</keyword>
<dbReference type="AlphaFoldDB" id="A0A0L6JL16"/>
<reference evidence="3" key="1">
    <citation type="submission" date="2015-07" db="EMBL/GenBank/DDBJ databases">
        <title>Near-Complete Genome Sequence of the Cellulolytic Bacterium Bacteroides (Pseudobacteroides) cellulosolvens ATCC 35603.</title>
        <authorList>
            <person name="Dassa B."/>
            <person name="Utturkar S.M."/>
            <person name="Klingeman D.M."/>
            <person name="Hurt R.A."/>
            <person name="Keller M."/>
            <person name="Xu J."/>
            <person name="Reddy Y.H.K."/>
            <person name="Borovok I."/>
            <person name="Grinberg I.R."/>
            <person name="Lamed R."/>
            <person name="Zhivin O."/>
            <person name="Bayer E.A."/>
            <person name="Brown S.D."/>
        </authorList>
    </citation>
    <scope>NUCLEOTIDE SEQUENCE [LARGE SCALE GENOMIC DNA]</scope>
    <source>
        <strain evidence="3">DSM 2933</strain>
    </source>
</reference>
<dbReference type="EMBL" id="LGTC01000001">
    <property type="protein sequence ID" value="KNY26516.1"/>
    <property type="molecule type" value="Genomic_DNA"/>
</dbReference>
<dbReference type="Proteomes" id="UP000036923">
    <property type="component" value="Unassembled WGS sequence"/>
</dbReference>
<proteinExistence type="predicted"/>
<keyword evidence="1" id="KW-1133">Transmembrane helix</keyword>
<sequence length="228" mass="26748">MYVIFIKNYKEKIARTCILLSAWFALFILVNFILSKNMNYILTINNCLSFSCPADFTVENVFINEANKDGSIETGLPFIKPRTETFKNFISEKGKFGFDYPSIFTIDEQELSGSDILYHVELKSEYSNGFVQVWNLPQPLPEFLEKAKSTSQLNYQYFSSKPIKLNNLDGYVWDYSIIDKNGKQIKSNEVFLQKEGKLYRISYFIPEESWNNYQKKLFYDIVNSLKIY</sequence>
<feature type="transmembrane region" description="Helical" evidence="1">
    <location>
        <begin position="12"/>
        <end position="34"/>
    </location>
</feature>
<dbReference type="eggNOG" id="ENOG5032X7N">
    <property type="taxonomic scope" value="Bacteria"/>
</dbReference>
<evidence type="ECO:0000313" key="3">
    <source>
        <dbReference type="Proteomes" id="UP000036923"/>
    </source>
</evidence>
<gene>
    <name evidence="2" type="ORF">Bccel_1781</name>
</gene>
<protein>
    <recommendedName>
        <fullName evidence="4">PsbP C-terminal domain-containing protein</fullName>
    </recommendedName>
</protein>
<evidence type="ECO:0000313" key="2">
    <source>
        <dbReference type="EMBL" id="KNY26516.1"/>
    </source>
</evidence>
<comment type="caution">
    <text evidence="2">The sequence shown here is derived from an EMBL/GenBank/DDBJ whole genome shotgun (WGS) entry which is preliminary data.</text>
</comment>
<organism evidence="2 3">
    <name type="scientific">Pseudobacteroides cellulosolvens ATCC 35603 = DSM 2933</name>
    <dbReference type="NCBI Taxonomy" id="398512"/>
    <lineage>
        <taxon>Bacteria</taxon>
        <taxon>Bacillati</taxon>
        <taxon>Bacillota</taxon>
        <taxon>Clostridia</taxon>
        <taxon>Eubacteriales</taxon>
        <taxon>Oscillospiraceae</taxon>
        <taxon>Pseudobacteroides</taxon>
    </lineage>
</organism>
<dbReference type="OrthoDB" id="1739449at2"/>
<evidence type="ECO:0000256" key="1">
    <source>
        <dbReference type="SAM" id="Phobius"/>
    </source>
</evidence>
<keyword evidence="3" id="KW-1185">Reference proteome</keyword>
<accession>A0A0L6JL16</accession>
<dbReference type="RefSeq" id="WP_036937862.1">
    <property type="nucleotide sequence ID" value="NZ_LGTC01000001.1"/>
</dbReference>
<evidence type="ECO:0008006" key="4">
    <source>
        <dbReference type="Google" id="ProtNLM"/>
    </source>
</evidence>
<name>A0A0L6JL16_9FIRM</name>